<dbReference type="AlphaFoldDB" id="A0A2G9Q9M5"/>
<evidence type="ECO:0000313" key="3">
    <source>
        <dbReference type="Proteomes" id="UP000228934"/>
    </source>
</evidence>
<sequence>MSVEAGAASQRAMRAAQRQLAAMEESAIPATSSRSAGNIRTELTEAVEVSSPITPWTRAITETQAAVKEEMSEVGAKLELMDKRLCSCESLQSSADARIDLLERKLKSQHQKLLILQLQAEDSENRSRRNNVRIKGISETIKTPDLRKTAIDIFNKYLENPSDTHIELDRVHRSPAGLIPEQGSPRDVLCRVHFYKVKEDIMRAVWQKGALEFAGQEVQVFPDLSWQMKIRRRLMRPLLDQIRANGATYRWGYPLSLIIKKDERAFILSVPEQLPDLFKFLGSEVVEVPDWVDISIETMGGYNQQKKRQRRRNWEKEAE</sequence>
<evidence type="ECO:0000256" key="1">
    <source>
        <dbReference type="SAM" id="MobiDB-lite"/>
    </source>
</evidence>
<dbReference type="Gene3D" id="3.30.70.1820">
    <property type="entry name" value="L1 transposable element, RRM domain"/>
    <property type="match status" value="1"/>
</dbReference>
<evidence type="ECO:0000313" key="2">
    <source>
        <dbReference type="EMBL" id="PIO12288.1"/>
    </source>
</evidence>
<keyword evidence="3" id="KW-1185">Reference proteome</keyword>
<reference evidence="3" key="1">
    <citation type="journal article" date="2017" name="Nat. Commun.">
        <title>The North American bullfrog draft genome provides insight into hormonal regulation of long noncoding RNA.</title>
        <authorList>
            <person name="Hammond S.A."/>
            <person name="Warren R.L."/>
            <person name="Vandervalk B.P."/>
            <person name="Kucuk E."/>
            <person name="Khan H."/>
            <person name="Gibb E.A."/>
            <person name="Pandoh P."/>
            <person name="Kirk H."/>
            <person name="Zhao Y."/>
            <person name="Jones M."/>
            <person name="Mungall A.J."/>
            <person name="Coope R."/>
            <person name="Pleasance S."/>
            <person name="Moore R.A."/>
            <person name="Holt R.A."/>
            <person name="Round J.M."/>
            <person name="Ohora S."/>
            <person name="Walle B.V."/>
            <person name="Veldhoen N."/>
            <person name="Helbing C.C."/>
            <person name="Birol I."/>
        </authorList>
    </citation>
    <scope>NUCLEOTIDE SEQUENCE [LARGE SCALE GENOMIC DNA]</scope>
</reference>
<proteinExistence type="predicted"/>
<evidence type="ECO:0008006" key="4">
    <source>
        <dbReference type="Google" id="ProtNLM"/>
    </source>
</evidence>
<dbReference type="OrthoDB" id="9909705at2759"/>
<feature type="region of interest" description="Disordered" evidence="1">
    <location>
        <begin position="16"/>
        <end position="37"/>
    </location>
</feature>
<dbReference type="Proteomes" id="UP000228934">
    <property type="component" value="Unassembled WGS sequence"/>
</dbReference>
<gene>
    <name evidence="2" type="ORF">AB205_0151710</name>
</gene>
<organism evidence="2 3">
    <name type="scientific">Aquarana catesbeiana</name>
    <name type="common">American bullfrog</name>
    <name type="synonym">Rana catesbeiana</name>
    <dbReference type="NCBI Taxonomy" id="8400"/>
    <lineage>
        <taxon>Eukaryota</taxon>
        <taxon>Metazoa</taxon>
        <taxon>Chordata</taxon>
        <taxon>Craniata</taxon>
        <taxon>Vertebrata</taxon>
        <taxon>Euteleostomi</taxon>
        <taxon>Amphibia</taxon>
        <taxon>Batrachia</taxon>
        <taxon>Anura</taxon>
        <taxon>Neobatrachia</taxon>
        <taxon>Ranoidea</taxon>
        <taxon>Ranidae</taxon>
        <taxon>Aquarana</taxon>
    </lineage>
</organism>
<dbReference type="PANTHER" id="PTHR11505">
    <property type="entry name" value="L1 TRANSPOSABLE ELEMENT-RELATED"/>
    <property type="match status" value="1"/>
</dbReference>
<dbReference type="EMBL" id="KZ041040">
    <property type="protein sequence ID" value="PIO12288.1"/>
    <property type="molecule type" value="Genomic_DNA"/>
</dbReference>
<dbReference type="InterPro" id="IPR004244">
    <property type="entry name" value="Transposase_22"/>
</dbReference>
<name>A0A2G9Q9M5_AQUCT</name>
<protein>
    <recommendedName>
        <fullName evidence="4">L1 transposable element RRM domain-containing protein</fullName>
    </recommendedName>
</protein>
<accession>A0A2G9Q9M5</accession>